<feature type="domain" description="Amidohydrolase 3" evidence="3">
    <location>
        <begin position="176"/>
        <end position="402"/>
    </location>
</feature>
<organism evidence="4 5">
    <name type="scientific">Bacillus cereus</name>
    <dbReference type="NCBI Taxonomy" id="1396"/>
    <lineage>
        <taxon>Bacteria</taxon>
        <taxon>Bacillati</taxon>
        <taxon>Bacillota</taxon>
        <taxon>Bacilli</taxon>
        <taxon>Bacillales</taxon>
        <taxon>Bacillaceae</taxon>
        <taxon>Bacillus</taxon>
        <taxon>Bacillus cereus group</taxon>
    </lineage>
</organism>
<evidence type="ECO:0000259" key="3">
    <source>
        <dbReference type="Pfam" id="PF07969"/>
    </source>
</evidence>
<dbReference type="RefSeq" id="WP_098492575.1">
    <property type="nucleotide sequence ID" value="NZ_NUWN01000108.1"/>
</dbReference>
<dbReference type="InterPro" id="IPR013108">
    <property type="entry name" value="Amidohydro_3"/>
</dbReference>
<dbReference type="SUPFAM" id="SSF51338">
    <property type="entry name" value="Composite domain of metallo-dependent hydrolases"/>
    <property type="match status" value="1"/>
</dbReference>
<dbReference type="GO" id="GO:0019239">
    <property type="term" value="F:deaminase activity"/>
    <property type="evidence" value="ECO:0007669"/>
    <property type="project" value="UniProtKB-ARBA"/>
</dbReference>
<proteinExistence type="predicted"/>
<dbReference type="InterPro" id="IPR011059">
    <property type="entry name" value="Metal-dep_hydrolase_composite"/>
</dbReference>
<dbReference type="Pfam" id="PF07969">
    <property type="entry name" value="Amidohydro_3"/>
    <property type="match status" value="1"/>
</dbReference>
<dbReference type="Gene3D" id="3.20.20.140">
    <property type="entry name" value="Metal-dependent hydrolases"/>
    <property type="match status" value="1"/>
</dbReference>
<evidence type="ECO:0000256" key="2">
    <source>
        <dbReference type="ARBA" id="ARBA00022801"/>
    </source>
</evidence>
<keyword evidence="2" id="KW-0378">Hydrolase</keyword>
<dbReference type="GO" id="GO:0016814">
    <property type="term" value="F:hydrolase activity, acting on carbon-nitrogen (but not peptide) bonds, in cyclic amidines"/>
    <property type="evidence" value="ECO:0007669"/>
    <property type="project" value="TreeGrafter"/>
</dbReference>
<dbReference type="Proteomes" id="UP000242656">
    <property type="component" value="Unassembled WGS sequence"/>
</dbReference>
<dbReference type="EMBL" id="NUWN01000108">
    <property type="protein sequence ID" value="PFK30464.1"/>
    <property type="molecule type" value="Genomic_DNA"/>
</dbReference>
<dbReference type="PANTHER" id="PTHR32027:SF9">
    <property type="entry name" value="BLL3847 PROTEIN"/>
    <property type="match status" value="1"/>
</dbReference>
<dbReference type="CDD" id="cd01293">
    <property type="entry name" value="Bact_CD"/>
    <property type="match status" value="1"/>
</dbReference>
<dbReference type="PANTHER" id="PTHR32027">
    <property type="entry name" value="CYTOSINE DEAMINASE"/>
    <property type="match status" value="1"/>
</dbReference>
<evidence type="ECO:0000313" key="5">
    <source>
        <dbReference type="Proteomes" id="UP000242656"/>
    </source>
</evidence>
<dbReference type="InterPro" id="IPR052349">
    <property type="entry name" value="Metallo-hydrolase_Enzymes"/>
</dbReference>
<evidence type="ECO:0000313" key="4">
    <source>
        <dbReference type="EMBL" id="PFK30464.1"/>
    </source>
</evidence>
<dbReference type="InterPro" id="IPR032466">
    <property type="entry name" value="Metal_Hydrolase"/>
</dbReference>
<comment type="caution">
    <text evidence="4">The sequence shown here is derived from an EMBL/GenBank/DDBJ whole genome shotgun (WGS) entry which is preliminary data.</text>
</comment>
<dbReference type="NCBIfam" id="NF005312">
    <property type="entry name" value="PRK06846.1"/>
    <property type="match status" value="1"/>
</dbReference>
<dbReference type="GO" id="GO:0046872">
    <property type="term" value="F:metal ion binding"/>
    <property type="evidence" value="ECO:0007669"/>
    <property type="project" value="UniProtKB-KW"/>
</dbReference>
<protein>
    <submittedName>
        <fullName evidence="4">Deaminase</fullName>
    </submittedName>
</protein>
<name>A0A2B0LI93_BACCE</name>
<dbReference type="FunFam" id="3.20.20.140:FF:000019">
    <property type="entry name" value="Cytosine deaminase"/>
    <property type="match status" value="1"/>
</dbReference>
<dbReference type="AlphaFoldDB" id="A0A2B0LI93"/>
<dbReference type="SUPFAM" id="SSF51556">
    <property type="entry name" value="Metallo-dependent hydrolases"/>
    <property type="match status" value="1"/>
</dbReference>
<sequence length="406" mass="44284">MSTAFWLINATLENGHHVENGAVIGTKTGSYHLLIDNEKIAKIVTTDEPFQDYLPKVDVKQLLILPSFIEKHCHLDKTIVGDRWRAVTPVNSIFERLEMEKEVLPALATTTQERAEHLLETFLKAGTTHIRTHVDIYPEIGLRNLEAIQKVLQTFDGKLSYEIVAFPQHGLLRTQSGNLIREAIRHGASLVGGVDPATVDGNIESSLQEMIEIAVEEDAGIDLHLHDANHLGIFTITRLAALTKEAGLQGKVTISHAFGLGDIPLNQASEMAELLADAGISIITSVPIDRRFPPVGLLHNKGVDVAVGCDNIFDVWSPFGNGDILEQAGRLAEISKWVDERSLAQTLGFITGGKTPLNHEGEQVWPQVGDDANIVFVKASCSAEAIARRAKRAATMFKGKIVAGSL</sequence>
<accession>A0A2B0LI93</accession>
<evidence type="ECO:0000256" key="1">
    <source>
        <dbReference type="ARBA" id="ARBA00022723"/>
    </source>
</evidence>
<reference evidence="4 5" key="1">
    <citation type="submission" date="2017-09" db="EMBL/GenBank/DDBJ databases">
        <title>Large-scale bioinformatics analysis of Bacillus genomes uncovers conserved roles of natural products in bacterial physiology.</title>
        <authorList>
            <consortium name="Agbiome Team Llc"/>
            <person name="Bleich R.M."/>
            <person name="Grubbs K.J."/>
            <person name="Santa Maria K.C."/>
            <person name="Allen S.E."/>
            <person name="Farag S."/>
            <person name="Shank E.A."/>
            <person name="Bowers A."/>
        </authorList>
    </citation>
    <scope>NUCLEOTIDE SEQUENCE [LARGE SCALE GENOMIC DNA]</scope>
    <source>
        <strain evidence="4 5">AFS083043</strain>
    </source>
</reference>
<dbReference type="Gene3D" id="2.30.40.10">
    <property type="entry name" value="Urease, subunit C, domain 1"/>
    <property type="match status" value="1"/>
</dbReference>
<gene>
    <name evidence="4" type="ORF">COI93_22210</name>
</gene>
<keyword evidence="1" id="KW-0479">Metal-binding</keyword>